<name>A0A9P6NKW6_9BASI</name>
<protein>
    <submittedName>
        <fullName evidence="1">Uncharacterized protein</fullName>
    </submittedName>
</protein>
<dbReference type="OrthoDB" id="8039827at2759"/>
<sequence>MSSPLLYNRPLPLSQAITAIADKAQVNTQQYGKSPGVYAEWKTDLYGWMLKHGLSSFISDSSPKTPIDEDKKEAFLAKHERSAGVITQ</sequence>
<dbReference type="AlphaFoldDB" id="A0A9P6NKW6"/>
<gene>
    <name evidence="1" type="ORF">CROQUDRAFT_93888</name>
</gene>
<accession>A0A9P6NKW6</accession>
<comment type="caution">
    <text evidence="1">The sequence shown here is derived from an EMBL/GenBank/DDBJ whole genome shotgun (WGS) entry which is preliminary data.</text>
</comment>
<organism evidence="1 2">
    <name type="scientific">Cronartium quercuum f. sp. fusiforme G11</name>
    <dbReference type="NCBI Taxonomy" id="708437"/>
    <lineage>
        <taxon>Eukaryota</taxon>
        <taxon>Fungi</taxon>
        <taxon>Dikarya</taxon>
        <taxon>Basidiomycota</taxon>
        <taxon>Pucciniomycotina</taxon>
        <taxon>Pucciniomycetes</taxon>
        <taxon>Pucciniales</taxon>
        <taxon>Coleosporiaceae</taxon>
        <taxon>Cronartium</taxon>
    </lineage>
</organism>
<evidence type="ECO:0000313" key="2">
    <source>
        <dbReference type="Proteomes" id="UP000886653"/>
    </source>
</evidence>
<proteinExistence type="predicted"/>
<dbReference type="Proteomes" id="UP000886653">
    <property type="component" value="Unassembled WGS sequence"/>
</dbReference>
<reference evidence="1" key="1">
    <citation type="submission" date="2013-11" db="EMBL/GenBank/DDBJ databases">
        <title>Genome sequence of the fusiform rust pathogen reveals effectors for host alternation and coevolution with pine.</title>
        <authorList>
            <consortium name="DOE Joint Genome Institute"/>
            <person name="Smith K."/>
            <person name="Pendleton A."/>
            <person name="Kubisiak T."/>
            <person name="Anderson C."/>
            <person name="Salamov A."/>
            <person name="Aerts A."/>
            <person name="Riley R."/>
            <person name="Clum A."/>
            <person name="Lindquist E."/>
            <person name="Ence D."/>
            <person name="Campbell M."/>
            <person name="Kronenberg Z."/>
            <person name="Feau N."/>
            <person name="Dhillon B."/>
            <person name="Hamelin R."/>
            <person name="Burleigh J."/>
            <person name="Smith J."/>
            <person name="Yandell M."/>
            <person name="Nelson C."/>
            <person name="Grigoriev I."/>
            <person name="Davis J."/>
        </authorList>
    </citation>
    <scope>NUCLEOTIDE SEQUENCE</scope>
    <source>
        <strain evidence="1">G11</strain>
    </source>
</reference>
<evidence type="ECO:0000313" key="1">
    <source>
        <dbReference type="EMBL" id="KAG0145411.1"/>
    </source>
</evidence>
<keyword evidence="2" id="KW-1185">Reference proteome</keyword>
<dbReference type="EMBL" id="MU167277">
    <property type="protein sequence ID" value="KAG0145411.1"/>
    <property type="molecule type" value="Genomic_DNA"/>
</dbReference>